<dbReference type="EC" id="2.7.13.3" evidence="2"/>
<keyword evidence="13" id="KW-1185">Reference proteome</keyword>
<dbReference type="InterPro" id="IPR003594">
    <property type="entry name" value="HATPase_dom"/>
</dbReference>
<evidence type="ECO:0000256" key="8">
    <source>
        <dbReference type="ARBA" id="ARBA00023012"/>
    </source>
</evidence>
<evidence type="ECO:0000259" key="10">
    <source>
        <dbReference type="Pfam" id="PF02518"/>
    </source>
</evidence>
<feature type="transmembrane region" description="Helical" evidence="9">
    <location>
        <begin position="44"/>
        <end position="61"/>
    </location>
</feature>
<dbReference type="PANTHER" id="PTHR24421">
    <property type="entry name" value="NITRATE/NITRITE SENSOR PROTEIN NARX-RELATED"/>
    <property type="match status" value="1"/>
</dbReference>
<feature type="domain" description="Signal transduction histidine kinase subgroup 3 dimerisation and phosphoacceptor" evidence="11">
    <location>
        <begin position="197"/>
        <end position="263"/>
    </location>
</feature>
<keyword evidence="3" id="KW-0597">Phosphoprotein</keyword>
<dbReference type="Proteomes" id="UP000621266">
    <property type="component" value="Unassembled WGS sequence"/>
</dbReference>
<evidence type="ECO:0000256" key="2">
    <source>
        <dbReference type="ARBA" id="ARBA00012438"/>
    </source>
</evidence>
<feature type="transmembrane region" description="Helical" evidence="9">
    <location>
        <begin position="94"/>
        <end position="114"/>
    </location>
</feature>
<feature type="transmembrane region" description="Helical" evidence="9">
    <location>
        <begin position="121"/>
        <end position="140"/>
    </location>
</feature>
<keyword evidence="5" id="KW-0547">Nucleotide-binding</keyword>
<keyword evidence="4" id="KW-0808">Transferase</keyword>
<dbReference type="PANTHER" id="PTHR24421:SF10">
    <property type="entry name" value="NITRATE_NITRITE SENSOR PROTEIN NARQ"/>
    <property type="match status" value="1"/>
</dbReference>
<keyword evidence="9" id="KW-0472">Membrane</keyword>
<feature type="transmembrane region" description="Helical" evidence="9">
    <location>
        <begin position="68"/>
        <end position="88"/>
    </location>
</feature>
<protein>
    <recommendedName>
        <fullName evidence="2">histidine kinase</fullName>
        <ecNumber evidence="2">2.7.13.3</ecNumber>
    </recommendedName>
</protein>
<dbReference type="InterPro" id="IPR036890">
    <property type="entry name" value="HATPase_C_sf"/>
</dbReference>
<accession>A0ABQ7FG11</accession>
<proteinExistence type="predicted"/>
<comment type="catalytic activity">
    <reaction evidence="1">
        <text>ATP + protein L-histidine = ADP + protein N-phospho-L-histidine.</text>
        <dbReference type="EC" id="2.7.13.3"/>
    </reaction>
</comment>
<keyword evidence="9" id="KW-1133">Transmembrane helix</keyword>
<dbReference type="Gene3D" id="3.30.565.10">
    <property type="entry name" value="Histidine kinase-like ATPase, C-terminal domain"/>
    <property type="match status" value="1"/>
</dbReference>
<evidence type="ECO:0000256" key="6">
    <source>
        <dbReference type="ARBA" id="ARBA00022777"/>
    </source>
</evidence>
<feature type="transmembrane region" description="Helical" evidence="9">
    <location>
        <begin position="146"/>
        <end position="165"/>
    </location>
</feature>
<dbReference type="SUPFAM" id="SSF55874">
    <property type="entry name" value="ATPase domain of HSP90 chaperone/DNA topoisomerase II/histidine kinase"/>
    <property type="match status" value="1"/>
</dbReference>
<feature type="domain" description="Histidine kinase/HSP90-like ATPase" evidence="10">
    <location>
        <begin position="311"/>
        <end position="411"/>
    </location>
</feature>
<dbReference type="GO" id="GO:0016301">
    <property type="term" value="F:kinase activity"/>
    <property type="evidence" value="ECO:0007669"/>
    <property type="project" value="UniProtKB-KW"/>
</dbReference>
<keyword evidence="6 12" id="KW-0418">Kinase</keyword>
<keyword evidence="7" id="KW-0067">ATP-binding</keyword>
<dbReference type="EMBL" id="WHPN01000357">
    <property type="protein sequence ID" value="KAF4406594.1"/>
    <property type="molecule type" value="Genomic_DNA"/>
</dbReference>
<dbReference type="Pfam" id="PF02518">
    <property type="entry name" value="HATPase_c"/>
    <property type="match status" value="1"/>
</dbReference>
<evidence type="ECO:0000256" key="3">
    <source>
        <dbReference type="ARBA" id="ARBA00022553"/>
    </source>
</evidence>
<keyword evidence="9" id="KW-0812">Transmembrane</keyword>
<keyword evidence="8" id="KW-0902">Two-component regulatory system</keyword>
<evidence type="ECO:0000256" key="4">
    <source>
        <dbReference type="ARBA" id="ARBA00022679"/>
    </source>
</evidence>
<evidence type="ECO:0000256" key="9">
    <source>
        <dbReference type="SAM" id="Phobius"/>
    </source>
</evidence>
<reference evidence="12 13" key="1">
    <citation type="submission" date="2019-10" db="EMBL/GenBank/DDBJ databases">
        <title>Streptomyces tenebrisbrunneis sp.nov., an endogenous actinomycete isolated from of Lycium ruthenicum.</title>
        <authorList>
            <person name="Ma L."/>
        </authorList>
    </citation>
    <scope>NUCLEOTIDE SEQUENCE [LARGE SCALE GENOMIC DNA]</scope>
    <source>
        <strain evidence="12 13">TRM 66187</strain>
    </source>
</reference>
<evidence type="ECO:0000256" key="5">
    <source>
        <dbReference type="ARBA" id="ARBA00022741"/>
    </source>
</evidence>
<evidence type="ECO:0000313" key="12">
    <source>
        <dbReference type="EMBL" id="KAF4406594.1"/>
    </source>
</evidence>
<comment type="caution">
    <text evidence="12">The sequence shown here is derived from an EMBL/GenBank/DDBJ whole genome shotgun (WGS) entry which is preliminary data.</text>
</comment>
<evidence type="ECO:0000256" key="1">
    <source>
        <dbReference type="ARBA" id="ARBA00000085"/>
    </source>
</evidence>
<dbReference type="InterPro" id="IPR011712">
    <property type="entry name" value="Sig_transdc_His_kin_sub3_dim/P"/>
</dbReference>
<evidence type="ECO:0000259" key="11">
    <source>
        <dbReference type="Pfam" id="PF07730"/>
    </source>
</evidence>
<dbReference type="Gene3D" id="1.20.5.1930">
    <property type="match status" value="1"/>
</dbReference>
<organism evidence="12 13">
    <name type="scientific">Streptomyces lycii</name>
    <dbReference type="NCBI Taxonomy" id="2654337"/>
    <lineage>
        <taxon>Bacteria</taxon>
        <taxon>Bacillati</taxon>
        <taxon>Actinomycetota</taxon>
        <taxon>Actinomycetes</taxon>
        <taxon>Kitasatosporales</taxon>
        <taxon>Streptomycetaceae</taxon>
        <taxon>Streptomyces</taxon>
    </lineage>
</organism>
<dbReference type="RefSeq" id="WP_170315919.1">
    <property type="nucleotide sequence ID" value="NZ_WHPN01000357.1"/>
</dbReference>
<evidence type="ECO:0000313" key="13">
    <source>
        <dbReference type="Proteomes" id="UP000621266"/>
    </source>
</evidence>
<name>A0ABQ7FG11_9ACTN</name>
<dbReference type="InterPro" id="IPR050482">
    <property type="entry name" value="Sensor_HK_TwoCompSys"/>
</dbReference>
<dbReference type="Pfam" id="PF07730">
    <property type="entry name" value="HisKA_3"/>
    <property type="match status" value="1"/>
</dbReference>
<gene>
    <name evidence="12" type="ORF">GCU69_24095</name>
</gene>
<sequence>MALFETIARRRVRPAVLDVVLAVVVALSGPSALAAVPDGPPMRELDGLGYGLFLLAAAPLAGHRRWPLPVLAVVMAAAVTVQGMAYLPPLAGPWGPSIGPTYCGLAATVFLTALRTPARTALVALAVLTPAGALGVGLLVTEYRVSSSVTFAALLVAPWALGRLVRARRAMSREVLRRAAAVEREQAANARAAVAQERTRIARELHDIVAHNVSLMVVQTIAADRVQDRDRAKAHELHKTIEETGRATVTELRRLLGVLRTDDEDEPDPTRQPPQPTIAAIPELVRSVRAAGLHVDVETGGEPVPLPAGSELAAYRVVQEALTNTLKHAGHDGHIRARLTLDWQQDPARLAVRVCDDGRPAAAPLARTAAPDGSGHGLVGMGERIAAAGGVLHTGPRPGGGYCVHATIPVPTPADTASGGTS</sequence>
<evidence type="ECO:0000256" key="7">
    <source>
        <dbReference type="ARBA" id="ARBA00022840"/>
    </source>
</evidence>
<dbReference type="CDD" id="cd16917">
    <property type="entry name" value="HATPase_UhpB-NarQ-NarX-like"/>
    <property type="match status" value="1"/>
</dbReference>